<reference evidence="1 2" key="1">
    <citation type="submission" date="2015-01" db="EMBL/GenBank/DDBJ databases">
        <title>Evolution of Trichinella species and genotypes.</title>
        <authorList>
            <person name="Korhonen P.K."/>
            <person name="Edoardo P."/>
            <person name="Giuseppe L.R."/>
            <person name="Gasser R.B."/>
        </authorList>
    </citation>
    <scope>NUCLEOTIDE SEQUENCE [LARGE SCALE GENOMIC DNA]</scope>
    <source>
        <strain evidence="1">ISS417</strain>
    </source>
</reference>
<comment type="caution">
    <text evidence="1">The sequence shown here is derived from an EMBL/GenBank/DDBJ whole genome shotgun (WGS) entry which is preliminary data.</text>
</comment>
<accession>A0A0V0TQA2</accession>
<protein>
    <submittedName>
        <fullName evidence="1">Uncharacterized protein</fullName>
    </submittedName>
</protein>
<sequence length="192" mass="21824">MDWPSRCCRAWNRSVNIAGDSETVCVEQPFLQLLEGVVRRLSGRVEFTAHRISHEARTGIARQLHSPSLVRRWRGRSLPASSATLLRPFPGKCRRRTKVCAACKHLYGFPDRPPLYRPAGRGISLPPDPHLFVRYSWPARLRSRGLVFLLSSSTFVSSQHSHSTLANSLTLWSPPLQYIEVFRRRGAPGWVN</sequence>
<dbReference type="Proteomes" id="UP000055048">
    <property type="component" value="Unassembled WGS sequence"/>
</dbReference>
<name>A0A0V0TQA2_9BILA</name>
<keyword evidence="2" id="KW-1185">Reference proteome</keyword>
<evidence type="ECO:0000313" key="1">
    <source>
        <dbReference type="EMBL" id="KRX41189.1"/>
    </source>
</evidence>
<dbReference type="AlphaFoldDB" id="A0A0V0TQA2"/>
<dbReference type="EMBL" id="JYDJ01000178">
    <property type="protein sequence ID" value="KRX41189.1"/>
    <property type="molecule type" value="Genomic_DNA"/>
</dbReference>
<proteinExistence type="predicted"/>
<evidence type="ECO:0000313" key="2">
    <source>
        <dbReference type="Proteomes" id="UP000055048"/>
    </source>
</evidence>
<gene>
    <name evidence="1" type="ORF">T05_10212</name>
</gene>
<organism evidence="1 2">
    <name type="scientific">Trichinella murrelli</name>
    <dbReference type="NCBI Taxonomy" id="144512"/>
    <lineage>
        <taxon>Eukaryota</taxon>
        <taxon>Metazoa</taxon>
        <taxon>Ecdysozoa</taxon>
        <taxon>Nematoda</taxon>
        <taxon>Enoplea</taxon>
        <taxon>Dorylaimia</taxon>
        <taxon>Trichinellida</taxon>
        <taxon>Trichinellidae</taxon>
        <taxon>Trichinella</taxon>
    </lineage>
</organism>